<sequence length="197" mass="22093">MSEGPTRLTVRGGRDQFDWNNVKDDKHYQNYLGHSLKAPVGRWQHNKDLEWFNKAGESEESKNSARLEELRVLKQAEEEALAAAMGITLPPREQRQGHAEVPSKTDEKSDDAQEQRSRRRQARRSNEADHVVENGILDVVIVPIVGISRTETHIAGLTIVDEITVGNVTHEMEGISEVTDDLCDTSNDIGMTVLTLL</sequence>
<organism evidence="3 4">
    <name type="scientific">Taphrina deformans (strain PYCC 5710 / ATCC 11124 / CBS 356.35 / IMI 108563 / JCM 9778 / NBRC 8474)</name>
    <name type="common">Peach leaf curl fungus</name>
    <name type="synonym">Lalaria deformans</name>
    <dbReference type="NCBI Taxonomy" id="1097556"/>
    <lineage>
        <taxon>Eukaryota</taxon>
        <taxon>Fungi</taxon>
        <taxon>Dikarya</taxon>
        <taxon>Ascomycota</taxon>
        <taxon>Taphrinomycotina</taxon>
        <taxon>Taphrinomycetes</taxon>
        <taxon>Taphrinales</taxon>
        <taxon>Taphrinaceae</taxon>
        <taxon>Taphrina</taxon>
    </lineage>
</organism>
<dbReference type="InterPro" id="IPR039207">
    <property type="entry name" value="MMTAG2-like"/>
</dbReference>
<dbReference type="AlphaFoldDB" id="R4XGL0"/>
<feature type="region of interest" description="Disordered" evidence="1">
    <location>
        <begin position="87"/>
        <end position="128"/>
    </location>
</feature>
<dbReference type="VEuPathDB" id="FungiDB:TAPDE_005489"/>
<evidence type="ECO:0000259" key="2">
    <source>
        <dbReference type="Pfam" id="PF10159"/>
    </source>
</evidence>
<protein>
    <recommendedName>
        <fullName evidence="2">Multiple myeloma tumor-associated protein 2-like N-terminal domain-containing protein</fullName>
    </recommendedName>
</protein>
<evidence type="ECO:0000313" key="4">
    <source>
        <dbReference type="Proteomes" id="UP000013776"/>
    </source>
</evidence>
<reference evidence="3 4" key="1">
    <citation type="journal article" date="2013" name="MBio">
        <title>Genome sequencing of the plant pathogen Taphrina deformans, the causal agent of peach leaf curl.</title>
        <authorList>
            <person name="Cisse O.H."/>
            <person name="Almeida J.M.G.C.F."/>
            <person name="Fonseca A."/>
            <person name="Kumar A.A."/>
            <person name="Salojaervi J."/>
            <person name="Overmyer K."/>
            <person name="Hauser P.M."/>
            <person name="Pagni M."/>
        </authorList>
    </citation>
    <scope>NUCLEOTIDE SEQUENCE [LARGE SCALE GENOMIC DNA]</scope>
    <source>
        <strain evidence="4">PYCC 5710 / ATCC 11124 / CBS 356.35 / IMI 108563 / JCM 9778 / NBRC 8474</strain>
    </source>
</reference>
<dbReference type="PANTHER" id="PTHR14580">
    <property type="entry name" value="MULTIPLE MYELOMA TUMOR-ASSOCIATED PROTEIN 2 FAMILY MEMBER"/>
    <property type="match status" value="1"/>
</dbReference>
<dbReference type="Proteomes" id="UP000013776">
    <property type="component" value="Unassembled WGS sequence"/>
</dbReference>
<keyword evidence="4" id="KW-1185">Reference proteome</keyword>
<dbReference type="PANTHER" id="PTHR14580:SF0">
    <property type="entry name" value="MULTIPLE MYELOMA TUMOR-ASSOCIATED PROTEIN 2"/>
    <property type="match status" value="1"/>
</dbReference>
<evidence type="ECO:0000256" key="1">
    <source>
        <dbReference type="SAM" id="MobiDB-lite"/>
    </source>
</evidence>
<dbReference type="eggNOG" id="KOG4520">
    <property type="taxonomic scope" value="Eukaryota"/>
</dbReference>
<feature type="domain" description="Multiple myeloma tumor-associated protein 2-like N-terminal" evidence="2">
    <location>
        <begin position="10"/>
        <end position="86"/>
    </location>
</feature>
<accession>R4XGL0</accession>
<proteinExistence type="predicted"/>
<dbReference type="Pfam" id="PF10159">
    <property type="entry name" value="MMtag"/>
    <property type="match status" value="1"/>
</dbReference>
<gene>
    <name evidence="3" type="ORF">TAPDE_005489</name>
</gene>
<name>R4XGL0_TAPDE</name>
<dbReference type="OrthoDB" id="5390672at2759"/>
<dbReference type="InterPro" id="IPR019315">
    <property type="entry name" value="MMTA2_N"/>
</dbReference>
<feature type="compositionally biased region" description="Basic and acidic residues" evidence="1">
    <location>
        <begin position="92"/>
        <end position="116"/>
    </location>
</feature>
<comment type="caution">
    <text evidence="3">The sequence shown here is derived from an EMBL/GenBank/DDBJ whole genome shotgun (WGS) entry which is preliminary data.</text>
</comment>
<dbReference type="EMBL" id="CAHR02000350">
    <property type="protein sequence ID" value="CCG84926.1"/>
    <property type="molecule type" value="Genomic_DNA"/>
</dbReference>
<evidence type="ECO:0000313" key="3">
    <source>
        <dbReference type="EMBL" id="CCG84926.1"/>
    </source>
</evidence>